<feature type="compositionally biased region" description="Polar residues" evidence="1">
    <location>
        <begin position="499"/>
        <end position="516"/>
    </location>
</feature>
<feature type="region of interest" description="Disordered" evidence="1">
    <location>
        <begin position="761"/>
        <end position="818"/>
    </location>
</feature>
<feature type="compositionally biased region" description="Polar residues" evidence="1">
    <location>
        <begin position="794"/>
        <end position="808"/>
    </location>
</feature>
<feature type="compositionally biased region" description="Polar residues" evidence="1">
    <location>
        <begin position="411"/>
        <end position="423"/>
    </location>
</feature>
<dbReference type="Gene3D" id="2.30.29.30">
    <property type="entry name" value="Pleckstrin-homology domain (PH domain)/Phosphotyrosine-binding domain (PTB)"/>
    <property type="match status" value="1"/>
</dbReference>
<keyword evidence="4" id="KW-1185">Reference proteome</keyword>
<evidence type="ECO:0000256" key="1">
    <source>
        <dbReference type="SAM" id="MobiDB-lite"/>
    </source>
</evidence>
<feature type="compositionally biased region" description="Low complexity" evidence="1">
    <location>
        <begin position="560"/>
        <end position="573"/>
    </location>
</feature>
<evidence type="ECO:0000313" key="3">
    <source>
        <dbReference type="EMBL" id="THD25394.1"/>
    </source>
</evidence>
<protein>
    <submittedName>
        <fullName evidence="3">Docking protein 3</fullName>
    </submittedName>
</protein>
<dbReference type="SUPFAM" id="SSF50729">
    <property type="entry name" value="PH domain-like"/>
    <property type="match status" value="1"/>
</dbReference>
<evidence type="ECO:0000313" key="4">
    <source>
        <dbReference type="Proteomes" id="UP000230066"/>
    </source>
</evidence>
<feature type="compositionally biased region" description="Polar residues" evidence="1">
    <location>
        <begin position="853"/>
        <end position="872"/>
    </location>
</feature>
<reference evidence="3" key="1">
    <citation type="submission" date="2019-03" db="EMBL/GenBank/DDBJ databases">
        <title>Improved annotation for the trematode Fasciola hepatica.</title>
        <authorList>
            <person name="Choi Y.-J."/>
            <person name="Martin J."/>
            <person name="Mitreva M."/>
        </authorList>
    </citation>
    <scope>NUCLEOTIDE SEQUENCE [LARGE SCALE GENOMIC DNA]</scope>
</reference>
<feature type="compositionally biased region" description="Basic and acidic residues" evidence="1">
    <location>
        <begin position="459"/>
        <end position="468"/>
    </location>
</feature>
<dbReference type="InterPro" id="IPR002404">
    <property type="entry name" value="IRS_PTB"/>
</dbReference>
<accession>A0A4E0RH35</accession>
<evidence type="ECO:0000259" key="2">
    <source>
        <dbReference type="SMART" id="SM00310"/>
    </source>
</evidence>
<sequence length="872" mass="93984">MNLSGRFYVRSNYIRAAKDNWVLCEVRLLTDDVDTFLCIKSLSLSGSGDPDDPIADGSMNEMKSRSYFDKKGKSTNFTALCNLSEYKSCSVRTVTVNGRDSFAIRLVPSGVIGNKQLLIASVDENEITTWLSICKSSIGKKSKQSKDNISTAGTLSKAGSFLSLKPITSNFDADFDEALLDNEVYEAYSSEDKIPALLEEAGDWIKLRLNQPECYLRLTEERLEVLDAITQKPVQWFPYLLIRRFGAANGVLRVDAGRRCSTGDGRFFFRCSPPNGQPVDMLVTQIRQLALEAKQRLKRTQLASSNLELSDRIQPRNALFDTSDALGDNGTPDADKEHQFAGTLPRARSKRGKPALHPPLDRTVRVNGFTEQSAPKATPEPSDDPDAPKFDTGQNECEIVRATPVKATKSPADSPTSPNNNLYDNLPRPPRKGARLPGAVNVLPLPVRAKVKDPNGPTTRDHSHDSRFSRSPRPNGVTSESTENETPPAVIPRPASVPRAQQSITPTNQKHNSTSLAGKYATTPHANGDEDAPPPGPAPAPPVVVNGPGTTVQSETKGLSQTQQNNSTRTQTSVPSDRPKQLGSVELVKPSAAATSSTAASVATKWKTSNSTPPNPTRPTQSDIHGSSVAKSTVTGPTSDMASTNSANTKQNGVTAGTQVNNFSPTVVMRVPSFTSPKSPAGSTAHSINTPASPSDSSQPNHTDPYPVPLSRVLNPKISSASVYLRGPHPTTAKKESIHSTQAHINPTPSVSAMVNRINSAEWHPPSTSTSPSAAASVPPSSSRVVQKTEPIARNSSLNQPRSDNGVDTQKDTDDPKNYLSELDSVIKELCEANEAAVQATREAARRRRQLGWPSSRNETAITSNGRQFANT</sequence>
<feature type="domain" description="IRS-type PTB" evidence="2">
    <location>
        <begin position="190"/>
        <end position="299"/>
    </location>
</feature>
<proteinExistence type="predicted"/>
<feature type="compositionally biased region" description="Polar residues" evidence="1">
    <location>
        <begin position="673"/>
        <end position="702"/>
    </location>
</feature>
<name>A0A4E0RH35_FASHE</name>
<gene>
    <name evidence="3" type="ORF">D915_003844</name>
</gene>
<feature type="compositionally biased region" description="Low complexity" evidence="1">
    <location>
        <begin position="765"/>
        <end position="783"/>
    </location>
</feature>
<dbReference type="Proteomes" id="UP000230066">
    <property type="component" value="Unassembled WGS sequence"/>
</dbReference>
<feature type="region of interest" description="Disordered" evidence="1">
    <location>
        <begin position="321"/>
        <end position="748"/>
    </location>
</feature>
<feature type="compositionally biased region" description="Pro residues" evidence="1">
    <location>
        <begin position="533"/>
        <end position="542"/>
    </location>
</feature>
<dbReference type="SMART" id="SM00310">
    <property type="entry name" value="PTBI"/>
    <property type="match status" value="1"/>
</dbReference>
<organism evidence="3 4">
    <name type="scientific">Fasciola hepatica</name>
    <name type="common">Liver fluke</name>
    <dbReference type="NCBI Taxonomy" id="6192"/>
    <lineage>
        <taxon>Eukaryota</taxon>
        <taxon>Metazoa</taxon>
        <taxon>Spiralia</taxon>
        <taxon>Lophotrochozoa</taxon>
        <taxon>Platyhelminthes</taxon>
        <taxon>Trematoda</taxon>
        <taxon>Digenea</taxon>
        <taxon>Plagiorchiida</taxon>
        <taxon>Echinostomata</taxon>
        <taxon>Echinostomatoidea</taxon>
        <taxon>Fasciolidae</taxon>
        <taxon>Fasciola</taxon>
    </lineage>
</organism>
<dbReference type="SMART" id="SM01244">
    <property type="entry name" value="IRS"/>
    <property type="match status" value="1"/>
</dbReference>
<feature type="compositionally biased region" description="Polar residues" evidence="1">
    <location>
        <begin position="550"/>
        <end position="559"/>
    </location>
</feature>
<comment type="caution">
    <text evidence="3">The sequence shown here is derived from an EMBL/GenBank/DDBJ whole genome shotgun (WGS) entry which is preliminary data.</text>
</comment>
<feature type="compositionally biased region" description="Polar residues" evidence="1">
    <location>
        <begin position="621"/>
        <end position="665"/>
    </location>
</feature>
<dbReference type="EMBL" id="JXXN02001161">
    <property type="protein sequence ID" value="THD25394.1"/>
    <property type="molecule type" value="Genomic_DNA"/>
</dbReference>
<dbReference type="Pfam" id="PF02174">
    <property type="entry name" value="IRS"/>
    <property type="match status" value="1"/>
</dbReference>
<feature type="compositionally biased region" description="Polar residues" evidence="1">
    <location>
        <begin position="739"/>
        <end position="748"/>
    </location>
</feature>
<feature type="region of interest" description="Disordered" evidence="1">
    <location>
        <begin position="846"/>
        <end position="872"/>
    </location>
</feature>
<feature type="compositionally biased region" description="Low complexity" evidence="1">
    <location>
        <begin position="591"/>
        <end position="612"/>
    </location>
</feature>
<dbReference type="AlphaFoldDB" id="A0A4E0RH35"/>
<dbReference type="InterPro" id="IPR011993">
    <property type="entry name" value="PH-like_dom_sf"/>
</dbReference>
<feature type="compositionally biased region" description="Polar residues" evidence="1">
    <location>
        <begin position="476"/>
        <end position="485"/>
    </location>
</feature>